<dbReference type="Proteomes" id="UP000250572">
    <property type="component" value="Unassembled WGS sequence"/>
</dbReference>
<evidence type="ECO:0000256" key="1">
    <source>
        <dbReference type="SAM" id="MobiDB-lite"/>
    </source>
</evidence>
<accession>A0A315W8U6</accession>
<name>A0A315W8U6_GAMAF</name>
<feature type="compositionally biased region" description="Basic and acidic residues" evidence="1">
    <location>
        <begin position="1"/>
        <end position="10"/>
    </location>
</feature>
<protein>
    <recommendedName>
        <fullName evidence="4">Collagen IV NC1 domain-containing protein</fullName>
    </recommendedName>
</protein>
<keyword evidence="3" id="KW-1185">Reference proteome</keyword>
<comment type="caution">
    <text evidence="2">The sequence shown here is derived from an EMBL/GenBank/DDBJ whole genome shotgun (WGS) entry which is preliminary data.</text>
</comment>
<feature type="region of interest" description="Disordered" evidence="1">
    <location>
        <begin position="308"/>
        <end position="353"/>
    </location>
</feature>
<feature type="region of interest" description="Disordered" evidence="1">
    <location>
        <begin position="218"/>
        <end position="237"/>
    </location>
</feature>
<proteinExistence type="predicted"/>
<evidence type="ECO:0000313" key="2">
    <source>
        <dbReference type="EMBL" id="PWA32089.1"/>
    </source>
</evidence>
<dbReference type="AlphaFoldDB" id="A0A315W8U6"/>
<evidence type="ECO:0000313" key="3">
    <source>
        <dbReference type="Proteomes" id="UP000250572"/>
    </source>
</evidence>
<feature type="compositionally biased region" description="Polar residues" evidence="1">
    <location>
        <begin position="16"/>
        <end position="30"/>
    </location>
</feature>
<dbReference type="EMBL" id="NHOQ01000204">
    <property type="protein sequence ID" value="PWA32089.1"/>
    <property type="molecule type" value="Genomic_DNA"/>
</dbReference>
<reference evidence="2 3" key="1">
    <citation type="journal article" date="2018" name="G3 (Bethesda)">
        <title>A High-Quality Reference Genome for the Invasive Mosquitofish Gambusia affinis Using a Chicago Library.</title>
        <authorList>
            <person name="Hoffberg S.L."/>
            <person name="Troendle N.J."/>
            <person name="Glenn T.C."/>
            <person name="Mahmud O."/>
            <person name="Louha S."/>
            <person name="Chalopin D."/>
            <person name="Bennetzen J.L."/>
            <person name="Mauricio R."/>
        </authorList>
    </citation>
    <scope>NUCLEOTIDE SEQUENCE [LARGE SCALE GENOMIC DNA]</scope>
    <source>
        <strain evidence="2">NE01/NJP1002.9</strain>
        <tissue evidence="2">Muscle</tissue>
    </source>
</reference>
<feature type="region of interest" description="Disordered" evidence="1">
    <location>
        <begin position="1"/>
        <end position="133"/>
    </location>
</feature>
<gene>
    <name evidence="2" type="ORF">CCH79_00013443</name>
</gene>
<sequence length="353" mass="38199">MTTHDSEFPLRRSGAASITSRRGAACQSTPAGGDENVSARRGEDSETGRRMKRPERPHSSASDSGERGIEGPRGPRGQPGLGIKGDKGDFGPPGFPGPLGLPGLGIQGEKGTEGPRGPPGIRGPPGEGFSGPKRSGNANAFETMNFIPHRETKACQEKWGLQEKEELVSPVPRVNQDHQDCQVCLDFLERTELQDKRVNQEPLVLEVQKARLGLALREKRENQGHRDGPVPLDHRDVSSPDPRAILDQVELLVQSARLALDCLAQRAIEATRDPQVRLAPKETATQAPWGLLVCRGFLENLDQRAWASQDPRGTLDSEGRQVYPGPQGKASRDLRPVPPQAGALPHSFAVGKI</sequence>
<organism evidence="2 3">
    <name type="scientific">Gambusia affinis</name>
    <name type="common">Western mosquitofish</name>
    <name type="synonym">Heterandria affinis</name>
    <dbReference type="NCBI Taxonomy" id="33528"/>
    <lineage>
        <taxon>Eukaryota</taxon>
        <taxon>Metazoa</taxon>
        <taxon>Chordata</taxon>
        <taxon>Craniata</taxon>
        <taxon>Vertebrata</taxon>
        <taxon>Euteleostomi</taxon>
        <taxon>Actinopterygii</taxon>
        <taxon>Neopterygii</taxon>
        <taxon>Teleostei</taxon>
        <taxon>Neoteleostei</taxon>
        <taxon>Acanthomorphata</taxon>
        <taxon>Ovalentaria</taxon>
        <taxon>Atherinomorphae</taxon>
        <taxon>Cyprinodontiformes</taxon>
        <taxon>Poeciliidae</taxon>
        <taxon>Poeciliinae</taxon>
        <taxon>Gambusia</taxon>
    </lineage>
</organism>
<feature type="compositionally biased region" description="Basic and acidic residues" evidence="1">
    <location>
        <begin position="37"/>
        <end position="70"/>
    </location>
</feature>
<evidence type="ECO:0008006" key="4">
    <source>
        <dbReference type="Google" id="ProtNLM"/>
    </source>
</evidence>